<evidence type="ECO:0000313" key="4">
    <source>
        <dbReference type="Proteomes" id="UP000593626"/>
    </source>
</evidence>
<keyword evidence="1" id="KW-0812">Transmembrane</keyword>
<keyword evidence="4" id="KW-1185">Reference proteome</keyword>
<dbReference type="InterPro" id="IPR052529">
    <property type="entry name" value="Bact_Transport_Assoc"/>
</dbReference>
<evidence type="ECO:0000259" key="2">
    <source>
        <dbReference type="Pfam" id="PF04235"/>
    </source>
</evidence>
<name>A0A7S8C9V3_9BACI</name>
<organism evidence="3 4">
    <name type="scientific">Mangrovibacillus cuniculi</name>
    <dbReference type="NCBI Taxonomy" id="2593652"/>
    <lineage>
        <taxon>Bacteria</taxon>
        <taxon>Bacillati</taxon>
        <taxon>Bacillota</taxon>
        <taxon>Bacilli</taxon>
        <taxon>Bacillales</taxon>
        <taxon>Bacillaceae</taxon>
        <taxon>Mangrovibacillus</taxon>
    </lineage>
</organism>
<dbReference type="PANTHER" id="PTHR30590">
    <property type="entry name" value="INNER MEMBRANE PROTEIN"/>
    <property type="match status" value="1"/>
</dbReference>
<keyword evidence="1" id="KW-1133">Transmembrane helix</keyword>
<dbReference type="EMBL" id="CP049742">
    <property type="protein sequence ID" value="QPC46032.1"/>
    <property type="molecule type" value="Genomic_DNA"/>
</dbReference>
<dbReference type="RefSeq" id="WP_239673554.1">
    <property type="nucleotide sequence ID" value="NZ_CP049742.1"/>
</dbReference>
<feature type="transmembrane region" description="Helical" evidence="1">
    <location>
        <begin position="234"/>
        <end position="254"/>
    </location>
</feature>
<feature type="transmembrane region" description="Helical" evidence="1">
    <location>
        <begin position="202"/>
        <end position="222"/>
    </location>
</feature>
<keyword evidence="1" id="KW-0472">Membrane</keyword>
<sequence length="373" mass="43099">MNNTRIEVVDQLRGFALLGIFLVNMLSFHSPIQYIEPFTWWEGSEYWTYSFIQVFFQASMYPLFALLFGFGIAMMVERLRDKESPYKLIMTRRITFLLFIGLVHGWFIWSGDILFTYALLGILLLLFIKKSYAFLRNFALTLWGVTTSFMILGAVSLFFIEDYSEFLDVNSVTNSIAAYKYGTWMEIFTQRMTDWWQTNSPGMLLLQLILLLPIVLMGASIMKSKLLIREDIKWGFWASVFWLMGVVLKSLPVWMDNKMAMMLIAVYVGGPILTAAYISTFKWLQNFSWSIKILKPFATAGKMSLSIYLSQSIIATLIFYSYGLGLYDGVSLATGSWLALGIFAIQVIVAYFILLKYKQGPMERLWRLATYLK</sequence>
<dbReference type="PANTHER" id="PTHR30590:SF2">
    <property type="entry name" value="INNER MEMBRANE PROTEIN"/>
    <property type="match status" value="1"/>
</dbReference>
<dbReference type="KEGG" id="mcui:G8O30_03195"/>
<feature type="transmembrane region" description="Helical" evidence="1">
    <location>
        <begin position="335"/>
        <end position="355"/>
    </location>
</feature>
<feature type="transmembrane region" description="Helical" evidence="1">
    <location>
        <begin position="12"/>
        <end position="32"/>
    </location>
</feature>
<accession>A0A7S8C9V3</accession>
<evidence type="ECO:0000256" key="1">
    <source>
        <dbReference type="SAM" id="Phobius"/>
    </source>
</evidence>
<feature type="domain" description="DUF418" evidence="2">
    <location>
        <begin position="233"/>
        <end position="373"/>
    </location>
</feature>
<reference evidence="3 4" key="1">
    <citation type="submission" date="2019-07" db="EMBL/GenBank/DDBJ databases">
        <title>Genome sequence of 2 isolates from Red Sea Mangroves.</title>
        <authorList>
            <person name="Sefrji F."/>
            <person name="Michoud G."/>
            <person name="Merlino G."/>
            <person name="Daffonchio D."/>
        </authorList>
    </citation>
    <scope>NUCLEOTIDE SEQUENCE [LARGE SCALE GENOMIC DNA]</scope>
    <source>
        <strain evidence="3 4">R1DC41</strain>
    </source>
</reference>
<gene>
    <name evidence="3" type="ORF">G8O30_03195</name>
</gene>
<feature type="transmembrane region" description="Helical" evidence="1">
    <location>
        <begin position="305"/>
        <end position="323"/>
    </location>
</feature>
<feature type="transmembrane region" description="Helical" evidence="1">
    <location>
        <begin position="260"/>
        <end position="284"/>
    </location>
</feature>
<protein>
    <submittedName>
        <fullName evidence="3">DUF418 domain-containing protein</fullName>
    </submittedName>
</protein>
<evidence type="ECO:0000313" key="3">
    <source>
        <dbReference type="EMBL" id="QPC46032.1"/>
    </source>
</evidence>
<dbReference type="AlphaFoldDB" id="A0A7S8C9V3"/>
<dbReference type="InterPro" id="IPR007349">
    <property type="entry name" value="DUF418"/>
</dbReference>
<dbReference type="Pfam" id="PF04235">
    <property type="entry name" value="DUF418"/>
    <property type="match status" value="1"/>
</dbReference>
<feature type="transmembrane region" description="Helical" evidence="1">
    <location>
        <begin position="88"/>
        <end position="107"/>
    </location>
</feature>
<feature type="transmembrane region" description="Helical" evidence="1">
    <location>
        <begin position="52"/>
        <end position="76"/>
    </location>
</feature>
<feature type="transmembrane region" description="Helical" evidence="1">
    <location>
        <begin position="140"/>
        <end position="160"/>
    </location>
</feature>
<dbReference type="Proteomes" id="UP000593626">
    <property type="component" value="Chromosome"/>
</dbReference>
<proteinExistence type="predicted"/>
<feature type="transmembrane region" description="Helical" evidence="1">
    <location>
        <begin position="113"/>
        <end position="128"/>
    </location>
</feature>